<evidence type="ECO:0000313" key="1">
    <source>
        <dbReference type="EMBL" id="KAK3081718.1"/>
    </source>
</evidence>
<sequence>MGDVGTSDHPRVETLPDDAQFTEPGCYHKTVDGHDLTVLHKSYRKQERPMFKKKSVVDVHLAKKAPVIIHVRDEGVVWPEKGSNAQRTFGSFVAKVESTIAEDPTEAQAFSNETPSTGSIRKKSVYLRTSADLQCPSFCITIVRDDESEVHFTIFAKDIGKDNVGQYGLRFLSGTDEEMGNCMPIDAEIQGVWNNQSLWETRIILNNQDVSNRVTWTNLPSETLAAIQKAARKGRKLSEADSLIAHLSRSPELSIYRRFGSTGKNDADREAVRKQYEQFMLSSMYVTFKNGTWWWWQDQTDGEVGLFDPAFPFDHIPPPRWTVLSWSVPSERNDHCYTPSSWSSLEYPPIMPDSDTMAFGLLLGINRERQSFERLIVGLVENNGNRRLQASMLPHDKDREIFMISLWTSRKDCSGDWQTITPELETRVKVIVFSGQREYTFHGEVMEDIFGIGGHITCGVRAKDSNMHELHFWQDRTVEAELVFVSDATTFNRLENTVRKIRAGQQRKSGVDIPALILNKPVIVEGPTWLSQNASQAFFHNARKLCAGRKLDATQTNVVMDSIKSVVGGTYVWGAGGTGKTAVAMTTAAAHMFWNNQENTRHPKRRVAVTGPSNKSVDEALRQFMKIAESEQELRELVVVRFTGANYGRRAQRAWPVRNATTEDDNEAEEGGEHANFALYDMLKRVVEHSRVPDAKYDFEVQKEAWMDRVRGTEGPWKEHIDGLGNIKEDFQANQKKATREIQRDHHQALSKIFLSDVVDAVFVTCSSSAHEALKDFPAKVVFVEDAAHGTIPDVATGLATWMETLEHVFLSGDHLQLRPRLYTEGGNECFKMLEVSLLQRIVEDPLRRYEFTFLEHCYRSAPHLTEFPRWFYQNYNPKGEDLKLQLIDAESVKAEDSLQLAFKAFMRQSFGDAWNGRYRVGIDISGEDTWSEVAEGSTSSFNDVEAESLLHFIVAMLNFRMPDGSQPFTAANIGAEGLLQEGAIGATTETSLEESDIGTPFKSTDFGITTLYTAQERLIKLKLAQTGGALKDMKVYTVNKIQGGQLSIQMISMVMNVGSTLGWITDRNQLNVQFGRGRRIQIVFGNWLLWSCMRIAPRLNGVKNNPAFCELVRQFVEKDDIIGFEEFQMFRNGVKPAKNGFKSRVRPLLPRVDS</sequence>
<proteinExistence type="predicted"/>
<name>A0ACC3DXZ5_9PEZI</name>
<dbReference type="EMBL" id="JAWDJW010000082">
    <property type="protein sequence ID" value="KAK3081718.1"/>
    <property type="molecule type" value="Genomic_DNA"/>
</dbReference>
<dbReference type="Proteomes" id="UP001186974">
    <property type="component" value="Unassembled WGS sequence"/>
</dbReference>
<protein>
    <submittedName>
        <fullName evidence="1">Uncharacterized protein</fullName>
    </submittedName>
</protein>
<accession>A0ACC3DXZ5</accession>
<gene>
    <name evidence="1" type="ORF">LTS18_003483</name>
</gene>
<comment type="caution">
    <text evidence="1">The sequence shown here is derived from an EMBL/GenBank/DDBJ whole genome shotgun (WGS) entry which is preliminary data.</text>
</comment>
<reference evidence="1" key="1">
    <citation type="submission" date="2024-09" db="EMBL/GenBank/DDBJ databases">
        <title>Black Yeasts Isolated from many extreme environments.</title>
        <authorList>
            <person name="Coleine C."/>
            <person name="Stajich J.E."/>
            <person name="Selbmann L."/>
        </authorList>
    </citation>
    <scope>NUCLEOTIDE SEQUENCE</scope>
    <source>
        <strain evidence="1">CCFEE 5737</strain>
    </source>
</reference>
<evidence type="ECO:0000313" key="2">
    <source>
        <dbReference type="Proteomes" id="UP001186974"/>
    </source>
</evidence>
<keyword evidence="2" id="KW-1185">Reference proteome</keyword>
<organism evidence="1 2">
    <name type="scientific">Coniosporium uncinatum</name>
    <dbReference type="NCBI Taxonomy" id="93489"/>
    <lineage>
        <taxon>Eukaryota</taxon>
        <taxon>Fungi</taxon>
        <taxon>Dikarya</taxon>
        <taxon>Ascomycota</taxon>
        <taxon>Pezizomycotina</taxon>
        <taxon>Dothideomycetes</taxon>
        <taxon>Dothideomycetes incertae sedis</taxon>
        <taxon>Coniosporium</taxon>
    </lineage>
</organism>